<keyword evidence="6 8" id="KW-0443">Lipid metabolism</keyword>
<organism evidence="10 11">
    <name type="scientific">Parvibaculum sedimenti</name>
    <dbReference type="NCBI Taxonomy" id="2608632"/>
    <lineage>
        <taxon>Bacteria</taxon>
        <taxon>Pseudomonadati</taxon>
        <taxon>Pseudomonadota</taxon>
        <taxon>Alphaproteobacteria</taxon>
        <taxon>Hyphomicrobiales</taxon>
        <taxon>Parvibaculaceae</taxon>
        <taxon>Parvibaculum</taxon>
    </lineage>
</organism>
<dbReference type="InterPro" id="IPR018357">
    <property type="entry name" value="Hexapep_transf_CS"/>
</dbReference>
<evidence type="ECO:0000256" key="2">
    <source>
        <dbReference type="ARBA" id="ARBA00022516"/>
    </source>
</evidence>
<comment type="caution">
    <text evidence="10">The sequence shown here is derived from an EMBL/GenBank/DDBJ whole genome shotgun (WGS) entry which is preliminary data.</text>
</comment>
<comment type="subunit">
    <text evidence="8">Homotrimer.</text>
</comment>
<dbReference type="EMBL" id="WESC01000011">
    <property type="protein sequence ID" value="KAB7739310.1"/>
    <property type="molecule type" value="Genomic_DNA"/>
</dbReference>
<dbReference type="PROSITE" id="PS00101">
    <property type="entry name" value="HEXAPEP_TRANSFERASES"/>
    <property type="match status" value="1"/>
</dbReference>
<dbReference type="NCBIfam" id="NF003657">
    <property type="entry name" value="PRK05289.1"/>
    <property type="match status" value="1"/>
</dbReference>
<dbReference type="Gene3D" id="1.20.1180.10">
    <property type="entry name" value="Udp N-acetylglucosamine O-acyltransferase, C-terminal domain"/>
    <property type="match status" value="1"/>
</dbReference>
<dbReference type="CDD" id="cd03351">
    <property type="entry name" value="LbH_UDP-GlcNAc_AT"/>
    <property type="match status" value="1"/>
</dbReference>
<comment type="subcellular location">
    <subcellularLocation>
        <location evidence="8">Cytoplasm</location>
    </subcellularLocation>
</comment>
<evidence type="ECO:0000313" key="11">
    <source>
        <dbReference type="Proteomes" id="UP000468901"/>
    </source>
</evidence>
<dbReference type="HAMAP" id="MF_00387">
    <property type="entry name" value="LpxA"/>
    <property type="match status" value="1"/>
</dbReference>
<proteinExistence type="inferred from homology"/>
<keyword evidence="3 8" id="KW-0441">Lipid A biosynthesis</keyword>
<dbReference type="Proteomes" id="UP000468901">
    <property type="component" value="Unassembled WGS sequence"/>
</dbReference>
<dbReference type="NCBIfam" id="TIGR01852">
    <property type="entry name" value="lipid_A_lpxA"/>
    <property type="match status" value="1"/>
</dbReference>
<name>A0A6N6VK44_9HYPH</name>
<dbReference type="RefSeq" id="WP_152216766.1">
    <property type="nucleotide sequence ID" value="NZ_JBAQYD010000153.1"/>
</dbReference>
<dbReference type="Pfam" id="PF00132">
    <property type="entry name" value="Hexapep"/>
    <property type="match status" value="1"/>
</dbReference>
<reference evidence="10 11" key="1">
    <citation type="submission" date="2019-09" db="EMBL/GenBank/DDBJ databases">
        <title>Parvibaculum sedimenti sp. nov., isolated from sediment.</title>
        <authorList>
            <person name="Wang Y."/>
        </authorList>
    </citation>
    <scope>NUCLEOTIDE SEQUENCE [LARGE SCALE GENOMIC DNA]</scope>
    <source>
        <strain evidence="10 11">HXT-9</strain>
    </source>
</reference>
<gene>
    <name evidence="8 10" type="primary">lpxA</name>
    <name evidence="10" type="ORF">F2P47_12825</name>
</gene>
<dbReference type="GO" id="GO:0008780">
    <property type="term" value="F:acyl-[acyl-carrier-protein]-UDP-N-acetylglucosamine O-acyltransferase activity"/>
    <property type="evidence" value="ECO:0007669"/>
    <property type="project" value="UniProtKB-UniRule"/>
</dbReference>
<evidence type="ECO:0000256" key="5">
    <source>
        <dbReference type="ARBA" id="ARBA00022737"/>
    </source>
</evidence>
<evidence type="ECO:0000259" key="9">
    <source>
        <dbReference type="Pfam" id="PF13720"/>
    </source>
</evidence>
<dbReference type="InterPro" id="IPR029098">
    <property type="entry name" value="Acetyltransf_C"/>
</dbReference>
<comment type="function">
    <text evidence="8">Involved in the biosynthesis of lipid A, a phosphorylated glycolipid that anchors the lipopolysaccharide to the outer membrane of the cell.</text>
</comment>
<keyword evidence="2 8" id="KW-0444">Lipid biosynthesis</keyword>
<evidence type="ECO:0000256" key="1">
    <source>
        <dbReference type="ARBA" id="ARBA00022490"/>
    </source>
</evidence>
<dbReference type="GO" id="GO:0009245">
    <property type="term" value="P:lipid A biosynthetic process"/>
    <property type="evidence" value="ECO:0007669"/>
    <property type="project" value="UniProtKB-UniRule"/>
</dbReference>
<comment type="catalytic activity">
    <reaction evidence="8">
        <text>a (3R)-hydroxyacyl-[ACP] + UDP-N-acetyl-alpha-D-glucosamine = a UDP-3-O-[(3R)-3-hydroxyacyl]-N-acetyl-alpha-D-glucosamine + holo-[ACP]</text>
        <dbReference type="Rhea" id="RHEA:67812"/>
        <dbReference type="Rhea" id="RHEA-COMP:9685"/>
        <dbReference type="Rhea" id="RHEA-COMP:9945"/>
        <dbReference type="ChEBI" id="CHEBI:57705"/>
        <dbReference type="ChEBI" id="CHEBI:64479"/>
        <dbReference type="ChEBI" id="CHEBI:78827"/>
        <dbReference type="ChEBI" id="CHEBI:173225"/>
        <dbReference type="EC" id="2.3.1.129"/>
    </reaction>
</comment>
<dbReference type="PIRSF" id="PIRSF000456">
    <property type="entry name" value="UDP-GlcNAc_acltr"/>
    <property type="match status" value="1"/>
</dbReference>
<evidence type="ECO:0000256" key="7">
    <source>
        <dbReference type="ARBA" id="ARBA00023315"/>
    </source>
</evidence>
<protein>
    <recommendedName>
        <fullName evidence="8">Acyl-[acyl-carrier-protein]--UDP-N-acetylglucosamine O-acyltransferase</fullName>
        <shortName evidence="8">UDP-N-acetylglucosamine acyltransferase</shortName>
        <ecNumber evidence="8">2.3.1.129</ecNumber>
    </recommendedName>
</protein>
<keyword evidence="5 8" id="KW-0677">Repeat</keyword>
<comment type="similarity">
    <text evidence="8">Belongs to the transferase hexapeptide repeat family. LpxA subfamily.</text>
</comment>
<dbReference type="Gene3D" id="2.160.10.10">
    <property type="entry name" value="Hexapeptide repeat proteins"/>
    <property type="match status" value="1"/>
</dbReference>
<dbReference type="GO" id="GO:0005737">
    <property type="term" value="C:cytoplasm"/>
    <property type="evidence" value="ECO:0007669"/>
    <property type="project" value="UniProtKB-SubCell"/>
</dbReference>
<feature type="domain" description="UDP N-acetylglucosamine O-acyltransferase C-terminal" evidence="9">
    <location>
        <begin position="176"/>
        <end position="256"/>
    </location>
</feature>
<evidence type="ECO:0000313" key="10">
    <source>
        <dbReference type="EMBL" id="KAB7739310.1"/>
    </source>
</evidence>
<dbReference type="InterPro" id="IPR037157">
    <property type="entry name" value="Acetyltransf_C_sf"/>
</dbReference>
<dbReference type="EC" id="2.3.1.129" evidence="8"/>
<dbReference type="InterPro" id="IPR011004">
    <property type="entry name" value="Trimer_LpxA-like_sf"/>
</dbReference>
<dbReference type="PANTHER" id="PTHR43480:SF1">
    <property type="entry name" value="ACYL-[ACYL-CARRIER-PROTEIN]--UDP-N-ACETYLGLUCOSAMINE O-ACYLTRANSFERASE, MITOCHONDRIAL-RELATED"/>
    <property type="match status" value="1"/>
</dbReference>
<dbReference type="Pfam" id="PF13720">
    <property type="entry name" value="Acetyltransf_11"/>
    <property type="match status" value="1"/>
</dbReference>
<keyword evidence="1 8" id="KW-0963">Cytoplasm</keyword>
<dbReference type="InterPro" id="IPR001451">
    <property type="entry name" value="Hexapep"/>
</dbReference>
<dbReference type="InterPro" id="IPR010137">
    <property type="entry name" value="Lipid_A_LpxA"/>
</dbReference>
<dbReference type="UniPathway" id="UPA00359">
    <property type="reaction ID" value="UER00477"/>
</dbReference>
<evidence type="ECO:0000256" key="8">
    <source>
        <dbReference type="HAMAP-Rule" id="MF_00387"/>
    </source>
</evidence>
<keyword evidence="11" id="KW-1185">Reference proteome</keyword>
<evidence type="ECO:0000256" key="6">
    <source>
        <dbReference type="ARBA" id="ARBA00023098"/>
    </source>
</evidence>
<dbReference type="GO" id="GO:0016020">
    <property type="term" value="C:membrane"/>
    <property type="evidence" value="ECO:0007669"/>
    <property type="project" value="GOC"/>
</dbReference>
<accession>A0A6N6VK44</accession>
<dbReference type="SUPFAM" id="SSF51161">
    <property type="entry name" value="Trimeric LpxA-like enzymes"/>
    <property type="match status" value="1"/>
</dbReference>
<dbReference type="PANTHER" id="PTHR43480">
    <property type="entry name" value="ACYL-[ACYL-CARRIER-PROTEIN]--UDP-N-ACETYLGLUCOSAMINE O-ACYLTRANSFERASE"/>
    <property type="match status" value="1"/>
</dbReference>
<dbReference type="AlphaFoldDB" id="A0A6N6VK44"/>
<sequence length="262" mass="27993">MTNIHPTAIVDPKAELDPSVKVGPYSIIGPDVKLGADVVLHSHVVIAGRTSIGARTQIFPFASIGQPPQDLKYRGEPSTLDVGTDNLIREYVTMNTGTEGGGMVTRVGSHNTFLASAHVGHDCIIGDHVILSNTTLLAGHCRVADYVIFGGGSAVHQFVRIGKHAFIGGASAVESDIIPFGLVVGNRAHLMGLNLVGLKRRGFSREQINGMRDAFGQIFGQEGALRDRVAAVAERFAENAEVMEIVNFIQADADRPLCLPRH</sequence>
<comment type="pathway">
    <text evidence="8">Glycolipid biosynthesis; lipid IV(A) biosynthesis; lipid IV(A) from (3R)-3-hydroxytetradecanoyl-[acyl-carrier-protein] and UDP-N-acetyl-alpha-D-glucosamine: step 1/6.</text>
</comment>
<evidence type="ECO:0000256" key="3">
    <source>
        <dbReference type="ARBA" id="ARBA00022556"/>
    </source>
</evidence>
<keyword evidence="4 8" id="KW-0808">Transferase</keyword>
<evidence type="ECO:0000256" key="4">
    <source>
        <dbReference type="ARBA" id="ARBA00022679"/>
    </source>
</evidence>
<keyword evidence="7 8" id="KW-0012">Acyltransferase</keyword>